<proteinExistence type="predicted"/>
<evidence type="ECO:0000313" key="7">
    <source>
        <dbReference type="Proteomes" id="UP000321891"/>
    </source>
</evidence>
<gene>
    <name evidence="2" type="ORF">Abci_018_168</name>
    <name evidence="3" type="ORF">ACI01nite_04100</name>
    <name evidence="4" type="ORF">HK14_11500</name>
</gene>
<evidence type="ECO:0000313" key="6">
    <source>
        <dbReference type="Proteomes" id="UP000196086"/>
    </source>
</evidence>
<organism evidence="4 6">
    <name type="scientific">Acetobacter cibinongensis</name>
    <dbReference type="NCBI Taxonomy" id="146475"/>
    <lineage>
        <taxon>Bacteria</taxon>
        <taxon>Pseudomonadati</taxon>
        <taxon>Pseudomonadota</taxon>
        <taxon>Alphaproteobacteria</taxon>
        <taxon>Acetobacterales</taxon>
        <taxon>Acetobacteraceae</taxon>
        <taxon>Acetobacter</taxon>
    </lineage>
</organism>
<comment type="caution">
    <text evidence="4">The sequence shown here is derived from an EMBL/GenBank/DDBJ whole genome shotgun (WGS) entry which is preliminary data.</text>
</comment>
<dbReference type="STRING" id="1231339.Abci_018_168"/>
<sequence>MKLGRMIRRAVRAVVPPLVFLGIAGYFGWNATQGDHGMKAYQQQLGLLDQAKQAQQDASAEQAAWRRRVNGLRDHSLDRDTLDERARAMLNLADKNDIVVPYDRRDPLY</sequence>
<evidence type="ECO:0000313" key="4">
    <source>
        <dbReference type="EMBL" id="OUJ01012.1"/>
    </source>
</evidence>
<dbReference type="Proteomes" id="UP000196086">
    <property type="component" value="Unassembled WGS sequence"/>
</dbReference>
<keyword evidence="7" id="KW-1185">Reference proteome</keyword>
<protein>
    <submittedName>
        <fullName evidence="2">Cell division inhibitor/septum formation inhibitor</fullName>
    </submittedName>
    <submittedName>
        <fullName evidence="4">Septation inhibitor protein</fullName>
    </submittedName>
</protein>
<keyword evidence="1" id="KW-0472">Membrane</keyword>
<keyword evidence="1" id="KW-0812">Transmembrane</keyword>
<accession>A0A0D6N6W8</accession>
<keyword evidence="1" id="KW-1133">Transmembrane helix</keyword>
<dbReference type="RefSeq" id="WP_048839334.1">
    <property type="nucleotide sequence ID" value="NZ_BAMV01000018.1"/>
</dbReference>
<feature type="transmembrane region" description="Helical" evidence="1">
    <location>
        <begin position="12"/>
        <end position="29"/>
    </location>
</feature>
<dbReference type="EMBL" id="BAMV01000018">
    <property type="protein sequence ID" value="GAN61298.1"/>
    <property type="molecule type" value="Genomic_DNA"/>
</dbReference>
<evidence type="ECO:0000313" key="2">
    <source>
        <dbReference type="EMBL" id="GAN61298.1"/>
    </source>
</evidence>
<evidence type="ECO:0000313" key="5">
    <source>
        <dbReference type="Proteomes" id="UP000032671"/>
    </source>
</evidence>
<reference evidence="4 6" key="2">
    <citation type="submission" date="2014-06" db="EMBL/GenBank/DDBJ databases">
        <authorList>
            <person name="Ju J."/>
            <person name="Zhang J."/>
        </authorList>
    </citation>
    <scope>NUCLEOTIDE SEQUENCE [LARGE SCALE GENOMIC DNA]</scope>
    <source>
        <strain evidence="4 6">DsW_47</strain>
    </source>
</reference>
<name>A0A1Z5YSA2_9PROT</name>
<dbReference type="Pfam" id="PF04977">
    <property type="entry name" value="DivIC"/>
    <property type="match status" value="1"/>
</dbReference>
<dbReference type="AlphaFoldDB" id="A0A1Z5YSA2"/>
<dbReference type="Proteomes" id="UP000032671">
    <property type="component" value="Unassembled WGS sequence"/>
</dbReference>
<reference evidence="2 5" key="1">
    <citation type="submission" date="2012-11" db="EMBL/GenBank/DDBJ databases">
        <title>Whole genome sequence of Acetobacter cibinongensis 4H-1.</title>
        <authorList>
            <person name="Azuma Y."/>
            <person name="Higashiura N."/>
            <person name="Hirakawa H."/>
            <person name="Matsushita K."/>
        </authorList>
    </citation>
    <scope>NUCLEOTIDE SEQUENCE [LARGE SCALE GENOMIC DNA]</scope>
    <source>
        <strain evidence="2 5">4H-1</strain>
    </source>
</reference>
<evidence type="ECO:0000256" key="1">
    <source>
        <dbReference type="SAM" id="Phobius"/>
    </source>
</evidence>
<reference evidence="3 7" key="3">
    <citation type="submission" date="2019-07" db="EMBL/GenBank/DDBJ databases">
        <title>Whole genome shotgun sequence of Acetobacter cibinongensis NBRC 16605.</title>
        <authorList>
            <person name="Hosoyama A."/>
            <person name="Uohara A."/>
            <person name="Ohji S."/>
            <person name="Ichikawa N."/>
        </authorList>
    </citation>
    <scope>NUCLEOTIDE SEQUENCE [LARGE SCALE GENOMIC DNA]</scope>
    <source>
        <strain evidence="3 7">NBRC 16605</strain>
    </source>
</reference>
<accession>A0A1Z5YSA2</accession>
<dbReference type="Proteomes" id="UP000321891">
    <property type="component" value="Unassembled WGS sequence"/>
</dbReference>
<dbReference type="InterPro" id="IPR007060">
    <property type="entry name" value="FtsL/DivIC"/>
</dbReference>
<evidence type="ECO:0000313" key="3">
    <source>
        <dbReference type="EMBL" id="GEL57808.1"/>
    </source>
</evidence>
<dbReference type="EMBL" id="JOMQ01000054">
    <property type="protein sequence ID" value="OUJ01012.1"/>
    <property type="molecule type" value="Genomic_DNA"/>
</dbReference>
<dbReference type="OrthoDB" id="9815600at2"/>
<dbReference type="EMBL" id="BJVU01000001">
    <property type="protein sequence ID" value="GEL57808.1"/>
    <property type="molecule type" value="Genomic_DNA"/>
</dbReference>